<evidence type="ECO:0000256" key="9">
    <source>
        <dbReference type="SAM" id="Phobius"/>
    </source>
</evidence>
<feature type="chain" id="PRO_5027059139" evidence="10">
    <location>
        <begin position="21"/>
        <end position="833"/>
    </location>
</feature>
<dbReference type="FunFam" id="2.60.40.60:FF:000011">
    <property type="entry name" value="Cadherin 1"/>
    <property type="match status" value="1"/>
</dbReference>
<dbReference type="GO" id="GO:0016339">
    <property type="term" value="P:calcium-dependent cell-cell adhesion via plasma membrane cell adhesion molecules"/>
    <property type="evidence" value="ECO:0007669"/>
    <property type="project" value="TreeGrafter"/>
</dbReference>
<reference evidence="13" key="1">
    <citation type="submission" date="2025-08" db="UniProtKB">
        <authorList>
            <consortium name="RefSeq"/>
        </authorList>
    </citation>
    <scope>IDENTIFICATION</scope>
</reference>
<evidence type="ECO:0000256" key="10">
    <source>
        <dbReference type="SAM" id="SignalP"/>
    </source>
</evidence>
<dbReference type="GO" id="GO:0044331">
    <property type="term" value="P:cell-cell adhesion mediated by cadherin"/>
    <property type="evidence" value="ECO:0007669"/>
    <property type="project" value="TreeGrafter"/>
</dbReference>
<dbReference type="InterPro" id="IPR039808">
    <property type="entry name" value="Cadherin"/>
</dbReference>
<dbReference type="SMART" id="SM00112">
    <property type="entry name" value="CA"/>
    <property type="match status" value="7"/>
</dbReference>
<comment type="subcellular location">
    <subcellularLocation>
        <location evidence="1">Cell membrane</location>
    </subcellularLocation>
</comment>
<dbReference type="PANTHER" id="PTHR24027">
    <property type="entry name" value="CADHERIN-23"/>
    <property type="match status" value="1"/>
</dbReference>
<dbReference type="CDD" id="cd11304">
    <property type="entry name" value="Cadherin_repeat"/>
    <property type="match status" value="6"/>
</dbReference>
<dbReference type="Gene3D" id="2.60.40.60">
    <property type="entry name" value="Cadherins"/>
    <property type="match status" value="7"/>
</dbReference>
<keyword evidence="4 8" id="KW-0106">Calcium</keyword>
<dbReference type="CTD" id="1015"/>
<evidence type="ECO:0000256" key="2">
    <source>
        <dbReference type="ARBA" id="ARBA00022475"/>
    </source>
</evidence>
<keyword evidence="9" id="KW-1133">Transmembrane helix</keyword>
<feature type="domain" description="Cadherin" evidence="11">
    <location>
        <begin position="343"/>
        <end position="451"/>
    </location>
</feature>
<feature type="domain" description="Cadherin" evidence="11">
    <location>
        <begin position="670"/>
        <end position="772"/>
    </location>
</feature>
<evidence type="ECO:0000256" key="8">
    <source>
        <dbReference type="PROSITE-ProRule" id="PRU00043"/>
    </source>
</evidence>
<dbReference type="GO" id="GO:0016342">
    <property type="term" value="C:catenin complex"/>
    <property type="evidence" value="ECO:0007669"/>
    <property type="project" value="TreeGrafter"/>
</dbReference>
<dbReference type="GO" id="GO:0000902">
    <property type="term" value="P:cell morphogenesis"/>
    <property type="evidence" value="ECO:0007669"/>
    <property type="project" value="TreeGrafter"/>
</dbReference>
<keyword evidence="5" id="KW-0130">Cell adhesion</keyword>
<keyword evidence="6 9" id="KW-0472">Membrane</keyword>
<organism evidence="12 13">
    <name type="scientific">Notechis scutatus</name>
    <name type="common">mainland tiger snake</name>
    <dbReference type="NCBI Taxonomy" id="8663"/>
    <lineage>
        <taxon>Eukaryota</taxon>
        <taxon>Metazoa</taxon>
        <taxon>Chordata</taxon>
        <taxon>Craniata</taxon>
        <taxon>Vertebrata</taxon>
        <taxon>Euteleostomi</taxon>
        <taxon>Lepidosauria</taxon>
        <taxon>Squamata</taxon>
        <taxon>Bifurcata</taxon>
        <taxon>Unidentata</taxon>
        <taxon>Episquamata</taxon>
        <taxon>Toxicofera</taxon>
        <taxon>Serpentes</taxon>
        <taxon>Colubroidea</taxon>
        <taxon>Elapidae</taxon>
        <taxon>Hydrophiinae</taxon>
        <taxon>Notechis</taxon>
    </lineage>
</organism>
<evidence type="ECO:0000256" key="1">
    <source>
        <dbReference type="ARBA" id="ARBA00004236"/>
    </source>
</evidence>
<dbReference type="GO" id="GO:0045296">
    <property type="term" value="F:cadherin binding"/>
    <property type="evidence" value="ECO:0007669"/>
    <property type="project" value="TreeGrafter"/>
</dbReference>
<evidence type="ECO:0000256" key="4">
    <source>
        <dbReference type="ARBA" id="ARBA00022837"/>
    </source>
</evidence>
<sequence>MFKLNGLNLLCLLSLHQVACLLEEKSQLSGPLENKVFYVEEGRTEPQYLYRFTFEPPTYSVSLISEADHLMEVTPKDGVLFVNGLLDWEKKPQYRLQLEGLDQYGKRVQGPYSIIINVVDINDNAPEFNKSAYSGEVRQHFRPGKPFMYVTAFDRDDPSTLHSELSYSILQQFPTTREMYFQIDNVTGAISTTDAGTKNLDPTVRNQFILVVTAKDMAGQSINSFATNVDVKITVLENLWKSPPEVLLLENSTMPHPMNITHVQWNDPYATYTIQPKEKPSFEVPFTVDQNGTVYVTKPLDREEKDHYLFYISANDEEGDSLAEPVIVSVRVIDINDNPPVCDKVLTKFEVQENEDVGNLIGIVLASDNDKKGSLNSRLQFSLLDQTPKIPQDNLFRIESGTGAVHLFKSKLNRQVAETYSLKVNVTDSVFSTICDLQIQVIDINDKIPIFEKSDYGTVIVAEDRKKGSLIFKIQATDDDEPFTGSSQIIYTITKGDPSNSFKILTDPETNIGSIIINKGLDFETNSVYNLTINATNPEPLVDGIKYNSSSSTFLLVLVINVEEPPVFLHPSHIVMLYENVTIGSNVTTIKAFDPEGYPIRYWLKNPDRNWLEIDPVNGHVYTAAPLDFELYKSYIVDIVATEQSEAFKSSVTQLILHLLDVNDNPPYLVNENVFLCHPLQKDKSAKFEVADPDSEIPKFTYSLIGREYEDNWIISKVDDKHASITPRNLKLEQKVYEVPLKISDNGRPPMEAVVNLKVDVCRCVDDNSRCFIEIENPNSFPTVGATIGILVGVLVVIGVILGLVFFHLDRKKKNEKNITPIAIRSSELDALT</sequence>
<dbReference type="InterPro" id="IPR015919">
    <property type="entry name" value="Cadherin-like_sf"/>
</dbReference>
<gene>
    <name evidence="13" type="primary">CDH17</name>
</gene>
<dbReference type="KEGG" id="nss:113428308"/>
<dbReference type="AlphaFoldDB" id="A0A6J1VU85"/>
<feature type="domain" description="Cadherin" evidence="11">
    <location>
        <begin position="129"/>
        <end position="342"/>
    </location>
</feature>
<dbReference type="InterPro" id="IPR020894">
    <property type="entry name" value="Cadherin_CS"/>
</dbReference>
<protein>
    <submittedName>
        <fullName evidence="13">Cadherin-17</fullName>
    </submittedName>
</protein>
<keyword evidence="7" id="KW-0325">Glycoprotein</keyword>
<dbReference type="PROSITE" id="PS00232">
    <property type="entry name" value="CADHERIN_1"/>
    <property type="match status" value="3"/>
</dbReference>
<dbReference type="PRINTS" id="PR00205">
    <property type="entry name" value="CADHERIN"/>
</dbReference>
<dbReference type="GO" id="GO:0034332">
    <property type="term" value="P:adherens junction organization"/>
    <property type="evidence" value="ECO:0007669"/>
    <property type="project" value="TreeGrafter"/>
</dbReference>
<dbReference type="FunFam" id="2.60.40.60:FF:000188">
    <property type="entry name" value="Cadherin 17"/>
    <property type="match status" value="1"/>
</dbReference>
<dbReference type="GeneID" id="113428308"/>
<dbReference type="RefSeq" id="XP_026546647.1">
    <property type="nucleotide sequence ID" value="XM_026690862.1"/>
</dbReference>
<dbReference type="GO" id="GO:0005509">
    <property type="term" value="F:calcium ion binding"/>
    <property type="evidence" value="ECO:0007669"/>
    <property type="project" value="UniProtKB-UniRule"/>
</dbReference>
<feature type="domain" description="Cadherin" evidence="11">
    <location>
        <begin position="58"/>
        <end position="128"/>
    </location>
</feature>
<keyword evidence="2" id="KW-1003">Cell membrane</keyword>
<evidence type="ECO:0000313" key="13">
    <source>
        <dbReference type="RefSeq" id="XP_026546647.1"/>
    </source>
</evidence>
<dbReference type="SUPFAM" id="SSF49313">
    <property type="entry name" value="Cadherin-like"/>
    <property type="match status" value="7"/>
</dbReference>
<evidence type="ECO:0000313" key="12">
    <source>
        <dbReference type="Proteomes" id="UP000504612"/>
    </source>
</evidence>
<evidence type="ECO:0000256" key="7">
    <source>
        <dbReference type="ARBA" id="ARBA00023180"/>
    </source>
</evidence>
<accession>A0A6J1VU85</accession>
<dbReference type="PANTHER" id="PTHR24027:SF419">
    <property type="entry name" value="CADHERIN-17"/>
    <property type="match status" value="1"/>
</dbReference>
<dbReference type="Pfam" id="PF00028">
    <property type="entry name" value="Cadherin"/>
    <property type="match status" value="5"/>
</dbReference>
<dbReference type="InterPro" id="IPR002126">
    <property type="entry name" value="Cadherin-like_dom"/>
</dbReference>
<feature type="domain" description="Cadherin" evidence="11">
    <location>
        <begin position="569"/>
        <end position="669"/>
    </location>
</feature>
<dbReference type="Proteomes" id="UP000504612">
    <property type="component" value="Unplaced"/>
</dbReference>
<dbReference type="PROSITE" id="PS50268">
    <property type="entry name" value="CADHERIN_2"/>
    <property type="match status" value="6"/>
</dbReference>
<name>A0A6J1VU85_9SAUR</name>
<proteinExistence type="predicted"/>
<keyword evidence="9" id="KW-0812">Transmembrane</keyword>
<dbReference type="FunFam" id="2.60.40.60:FF:000019">
    <property type="entry name" value="Cadherin 2"/>
    <property type="match status" value="1"/>
</dbReference>
<evidence type="ECO:0000256" key="5">
    <source>
        <dbReference type="ARBA" id="ARBA00022889"/>
    </source>
</evidence>
<dbReference type="GO" id="GO:0007156">
    <property type="term" value="P:homophilic cell adhesion via plasma membrane adhesion molecules"/>
    <property type="evidence" value="ECO:0007669"/>
    <property type="project" value="InterPro"/>
</dbReference>
<feature type="signal peptide" evidence="10">
    <location>
        <begin position="1"/>
        <end position="20"/>
    </location>
</feature>
<keyword evidence="10" id="KW-0732">Signal</keyword>
<evidence type="ECO:0000256" key="6">
    <source>
        <dbReference type="ARBA" id="ARBA00023136"/>
    </source>
</evidence>
<keyword evidence="3" id="KW-0677">Repeat</keyword>
<evidence type="ECO:0000259" key="11">
    <source>
        <dbReference type="PROSITE" id="PS50268"/>
    </source>
</evidence>
<feature type="transmembrane region" description="Helical" evidence="9">
    <location>
        <begin position="784"/>
        <end position="807"/>
    </location>
</feature>
<dbReference type="GO" id="GO:0016477">
    <property type="term" value="P:cell migration"/>
    <property type="evidence" value="ECO:0007669"/>
    <property type="project" value="TreeGrafter"/>
</dbReference>
<evidence type="ECO:0000256" key="3">
    <source>
        <dbReference type="ARBA" id="ARBA00022737"/>
    </source>
</evidence>
<keyword evidence="12" id="KW-1185">Reference proteome</keyword>
<dbReference type="FunFam" id="2.60.40.60:FF:000183">
    <property type="entry name" value="Cadherin 17"/>
    <property type="match status" value="1"/>
</dbReference>
<feature type="domain" description="Cadherin" evidence="11">
    <location>
        <begin position="453"/>
        <end position="568"/>
    </location>
</feature>
<dbReference type="GO" id="GO:0008013">
    <property type="term" value="F:beta-catenin binding"/>
    <property type="evidence" value="ECO:0007669"/>
    <property type="project" value="TreeGrafter"/>
</dbReference>
<dbReference type="GO" id="GO:0005912">
    <property type="term" value="C:adherens junction"/>
    <property type="evidence" value="ECO:0007669"/>
    <property type="project" value="TreeGrafter"/>
</dbReference>
<dbReference type="GO" id="GO:0007043">
    <property type="term" value="P:cell-cell junction assembly"/>
    <property type="evidence" value="ECO:0007669"/>
    <property type="project" value="TreeGrafter"/>
</dbReference>